<dbReference type="RefSeq" id="WP_022714084.1">
    <property type="nucleotide sequence ID" value="NZ_ATTQ01000004.1"/>
</dbReference>
<reference evidence="3 4" key="1">
    <citation type="submission" date="2019-06" db="EMBL/GenBank/DDBJ databases">
        <title>Pac Bio to generate improved reference genome sequences for organisms with transposon mutant libraries (support for FEBA project).</title>
        <authorList>
            <person name="Blow M."/>
        </authorList>
    </citation>
    <scope>NUCLEOTIDE SEQUENCE [LARGE SCALE GENOMIC DNA]</scope>
    <source>
        <strain evidence="3 4">USDA 1844</strain>
    </source>
</reference>
<proteinExistence type="predicted"/>
<feature type="transmembrane region" description="Helical" evidence="2">
    <location>
        <begin position="6"/>
        <end position="31"/>
    </location>
</feature>
<feature type="compositionally biased region" description="Basic and acidic residues" evidence="1">
    <location>
        <begin position="99"/>
        <end position="110"/>
    </location>
</feature>
<dbReference type="AlphaFoldDB" id="A0A559SL90"/>
<keyword evidence="2" id="KW-1133">Transmembrane helix</keyword>
<feature type="compositionally biased region" description="Polar residues" evidence="1">
    <location>
        <begin position="82"/>
        <end position="91"/>
    </location>
</feature>
<feature type="region of interest" description="Disordered" evidence="1">
    <location>
        <begin position="74"/>
        <end position="110"/>
    </location>
</feature>
<name>A0A559SL90_9HYPH</name>
<evidence type="ECO:0000313" key="4">
    <source>
        <dbReference type="Proteomes" id="UP000319824"/>
    </source>
</evidence>
<feature type="transmembrane region" description="Helical" evidence="2">
    <location>
        <begin position="289"/>
        <end position="314"/>
    </location>
</feature>
<dbReference type="EMBL" id="VISO01000003">
    <property type="protein sequence ID" value="TVZ63120.1"/>
    <property type="molecule type" value="Genomic_DNA"/>
</dbReference>
<evidence type="ECO:0000313" key="3">
    <source>
        <dbReference type="EMBL" id="TVZ63120.1"/>
    </source>
</evidence>
<sequence>MQLGTFLEVGISLAVMYAMLGLMCTTANELLATFLKFRSNNLKGAILQLIDNQQLYRSFYNHGIIKSELEMTAKQPVRTRQPDSSQLQNAVPNPANDPGDAKKPVGKDAPGKHTSYIDSNTFALALLDSLDTSKPITTVQEALDIANKLPQSNVRDIMLNALNDAGHDLQKARDSIAIWFDGTMDRLTGQYKRDMQKVTLLLGLLLAILLNADSFAVTRELWRNSTIRTEVVQKAANLPANEITKTCANEPENQQETCGIKLLNKRLADLAPLPLGWDLNAITADSGGLLFLLLKIPGLLVTALAISLGAPFWFDLLQKFIDIRGTGKKPEPKEKG</sequence>
<dbReference type="Proteomes" id="UP000319824">
    <property type="component" value="Unassembled WGS sequence"/>
</dbReference>
<evidence type="ECO:0000256" key="2">
    <source>
        <dbReference type="SAM" id="Phobius"/>
    </source>
</evidence>
<protein>
    <submittedName>
        <fullName evidence="3">Uncharacterized protein</fullName>
    </submittedName>
</protein>
<keyword evidence="2" id="KW-0812">Transmembrane</keyword>
<gene>
    <name evidence="3" type="ORF">BCL32_3241</name>
</gene>
<evidence type="ECO:0000256" key="1">
    <source>
        <dbReference type="SAM" id="MobiDB-lite"/>
    </source>
</evidence>
<feature type="transmembrane region" description="Helical" evidence="2">
    <location>
        <begin position="198"/>
        <end position="217"/>
    </location>
</feature>
<accession>A0A559SL90</accession>
<organism evidence="3 4">
    <name type="scientific">Rhizobium mongolense USDA 1844</name>
    <dbReference type="NCBI Taxonomy" id="1079460"/>
    <lineage>
        <taxon>Bacteria</taxon>
        <taxon>Pseudomonadati</taxon>
        <taxon>Pseudomonadota</taxon>
        <taxon>Alphaproteobacteria</taxon>
        <taxon>Hyphomicrobiales</taxon>
        <taxon>Rhizobiaceae</taxon>
        <taxon>Rhizobium/Agrobacterium group</taxon>
        <taxon>Rhizobium</taxon>
    </lineage>
</organism>
<comment type="caution">
    <text evidence="3">The sequence shown here is derived from an EMBL/GenBank/DDBJ whole genome shotgun (WGS) entry which is preliminary data.</text>
</comment>
<keyword evidence="2" id="KW-0472">Membrane</keyword>